<dbReference type="InterPro" id="IPR027951">
    <property type="entry name" value="Nepro_N"/>
</dbReference>
<evidence type="ECO:0000313" key="3">
    <source>
        <dbReference type="EMBL" id="KAF0307604.1"/>
    </source>
</evidence>
<evidence type="ECO:0000259" key="1">
    <source>
        <dbReference type="Pfam" id="PF01321"/>
    </source>
</evidence>
<feature type="domain" description="Nucleolus and neural progenitor protein-like N-terminal" evidence="2">
    <location>
        <begin position="108"/>
        <end position="175"/>
    </location>
</feature>
<dbReference type="Pfam" id="PF01321">
    <property type="entry name" value="Creatinase_N"/>
    <property type="match status" value="1"/>
</dbReference>
<reference evidence="3 4" key="1">
    <citation type="submission" date="2019-07" db="EMBL/GenBank/DDBJ databases">
        <title>Draft genome assembly of a fouling barnacle, Amphibalanus amphitrite (Darwin, 1854): The first reference genome for Thecostraca.</title>
        <authorList>
            <person name="Kim W."/>
        </authorList>
    </citation>
    <scope>NUCLEOTIDE SEQUENCE [LARGE SCALE GENOMIC DNA]</scope>
    <source>
        <strain evidence="3">SNU_AA5</strain>
        <tissue evidence="3">Soma without cirri and trophi</tissue>
    </source>
</reference>
<dbReference type="PANTHER" id="PTHR43763">
    <property type="entry name" value="XAA-PRO AMINOPEPTIDASE 1"/>
    <property type="match status" value="1"/>
</dbReference>
<accession>A0A6A4WUV2</accession>
<comment type="caution">
    <text evidence="3">The sequence shown here is derived from an EMBL/GenBank/DDBJ whole genome shotgun (WGS) entry which is preliminary data.</text>
</comment>
<name>A0A6A4WUV2_AMPAM</name>
<keyword evidence="3" id="KW-0378">Hydrolase</keyword>
<dbReference type="InterPro" id="IPR000587">
    <property type="entry name" value="Creatinase_N"/>
</dbReference>
<dbReference type="SUPFAM" id="SSF53092">
    <property type="entry name" value="Creatinase/prolidase N-terminal domain"/>
    <property type="match status" value="1"/>
</dbReference>
<dbReference type="EMBL" id="VIIS01000557">
    <property type="protein sequence ID" value="KAF0307604.1"/>
    <property type="molecule type" value="Genomic_DNA"/>
</dbReference>
<keyword evidence="4" id="KW-1185">Reference proteome</keyword>
<dbReference type="Proteomes" id="UP000440578">
    <property type="component" value="Unassembled WGS sequence"/>
</dbReference>
<sequence length="443" mass="49417">MDISEIISDVPLWNLVQLAPPPEIFLKYSAEELSAIRPLCAGVSVELGERLATDLEALTNELHLLRSVSYRVGNQFSNCRAFRVVGAVSGCGRRLRQLADPGWLSGRVMAQHLLVTCQRAGRLLSRLAELAERAARLWLQWLRLGHQAQLAVAFLGLLGRVWTLSGAVRGRLCQLLAGLRSLLAGPVGDAYQPLDAYIVPMDDEHQTEYIAPQDRFIKFISGFSGSAALVAVTAVRAALWTDGRYFLQAEDQLDCNWYLMKEDTGAPELAEWLTGQLKPGARVGSDPKRMAALRWIKLSEKLKAESIDLVSVEINLIEHLWTEGRAVARDEPITVHPLEFAGRRWQDKVADVRAAMKAASSTNQQVTSLLVTQLDEVAWLFNLRGDDLPNVPGESERPPAREEGRSVLERGKGRGIVMYRVSQKFVYRYQPCFFVNNSESTRN</sequence>
<dbReference type="PANTHER" id="PTHR43763:SF6">
    <property type="entry name" value="XAA-PRO AMINOPEPTIDASE 1"/>
    <property type="match status" value="1"/>
</dbReference>
<dbReference type="OrthoDB" id="9995434at2759"/>
<keyword evidence="3" id="KW-0031">Aminopeptidase</keyword>
<feature type="domain" description="Creatinase N-terminal" evidence="1">
    <location>
        <begin position="215"/>
        <end position="311"/>
    </location>
</feature>
<organism evidence="3 4">
    <name type="scientific">Amphibalanus amphitrite</name>
    <name type="common">Striped barnacle</name>
    <name type="synonym">Balanus amphitrite</name>
    <dbReference type="NCBI Taxonomy" id="1232801"/>
    <lineage>
        <taxon>Eukaryota</taxon>
        <taxon>Metazoa</taxon>
        <taxon>Ecdysozoa</taxon>
        <taxon>Arthropoda</taxon>
        <taxon>Crustacea</taxon>
        <taxon>Multicrustacea</taxon>
        <taxon>Cirripedia</taxon>
        <taxon>Thoracica</taxon>
        <taxon>Thoracicalcarea</taxon>
        <taxon>Balanomorpha</taxon>
        <taxon>Balanoidea</taxon>
        <taxon>Balanidae</taxon>
        <taxon>Amphibalaninae</taxon>
        <taxon>Amphibalanus</taxon>
    </lineage>
</organism>
<dbReference type="InterPro" id="IPR050422">
    <property type="entry name" value="X-Pro_aminopeptidase_P"/>
</dbReference>
<dbReference type="Gene3D" id="3.40.350.10">
    <property type="entry name" value="Creatinase/prolidase N-terminal domain"/>
    <property type="match status" value="2"/>
</dbReference>
<dbReference type="Pfam" id="PF16189">
    <property type="entry name" value="Creatinase_N_2"/>
    <property type="match status" value="1"/>
</dbReference>
<protein>
    <submittedName>
        <fullName evidence="3">Putative Xaa-Pro aminopeptidase P</fullName>
    </submittedName>
</protein>
<dbReference type="Pfam" id="PF14780">
    <property type="entry name" value="NEPRO_N"/>
    <property type="match status" value="1"/>
</dbReference>
<proteinExistence type="predicted"/>
<keyword evidence="3" id="KW-0645">Protease</keyword>
<evidence type="ECO:0000259" key="2">
    <source>
        <dbReference type="Pfam" id="PF14780"/>
    </source>
</evidence>
<evidence type="ECO:0000313" key="4">
    <source>
        <dbReference type="Proteomes" id="UP000440578"/>
    </source>
</evidence>
<gene>
    <name evidence="3" type="primary">ampp_1</name>
    <name evidence="3" type="ORF">FJT64_021094</name>
</gene>
<dbReference type="GO" id="GO:0004177">
    <property type="term" value="F:aminopeptidase activity"/>
    <property type="evidence" value="ECO:0007669"/>
    <property type="project" value="UniProtKB-KW"/>
</dbReference>
<dbReference type="InterPro" id="IPR029149">
    <property type="entry name" value="Creatin/AminoP/Spt16_N"/>
</dbReference>
<dbReference type="AlphaFoldDB" id="A0A6A4WUV2"/>